<dbReference type="SUPFAM" id="SSF53448">
    <property type="entry name" value="Nucleotide-diphospho-sugar transferases"/>
    <property type="match status" value="1"/>
</dbReference>
<dbReference type="PANTHER" id="PTHR21485:SF3">
    <property type="entry name" value="N-ACYLNEURAMINATE CYTIDYLYLTRANSFERASE"/>
    <property type="match status" value="1"/>
</dbReference>
<dbReference type="InterPro" id="IPR050793">
    <property type="entry name" value="CMP-NeuNAc_synthase"/>
</dbReference>
<comment type="caution">
    <text evidence="1">The sequence shown here is derived from an EMBL/GenBank/DDBJ whole genome shotgun (WGS) entry which is preliminary data.</text>
</comment>
<dbReference type="InterPro" id="IPR003329">
    <property type="entry name" value="Cytidylyl_trans"/>
</dbReference>
<dbReference type="Gene3D" id="3.90.550.10">
    <property type="entry name" value="Spore Coat Polysaccharide Biosynthesis Protein SpsA, Chain A"/>
    <property type="match status" value="1"/>
</dbReference>
<dbReference type="Pfam" id="PF02348">
    <property type="entry name" value="CTP_transf_3"/>
    <property type="match status" value="1"/>
</dbReference>
<organism evidence="1 2">
    <name type="scientific">Orenia marismortui</name>
    <dbReference type="NCBI Taxonomy" id="46469"/>
    <lineage>
        <taxon>Bacteria</taxon>
        <taxon>Bacillati</taxon>
        <taxon>Bacillota</taxon>
        <taxon>Clostridia</taxon>
        <taxon>Halanaerobiales</taxon>
        <taxon>Halobacteroidaceae</taxon>
        <taxon>Orenia</taxon>
    </lineage>
</organism>
<accession>A0A4R8HFM1</accession>
<dbReference type="EMBL" id="SOEG01000002">
    <property type="protein sequence ID" value="TDX58905.1"/>
    <property type="molecule type" value="Genomic_DNA"/>
</dbReference>
<protein>
    <submittedName>
        <fullName evidence="1">N-acylneuraminate cytidylyltransferase</fullName>
    </submittedName>
</protein>
<keyword evidence="1" id="KW-0808">Transferase</keyword>
<dbReference type="PANTHER" id="PTHR21485">
    <property type="entry name" value="HAD SUPERFAMILY MEMBERS CMAS AND KDSC"/>
    <property type="match status" value="1"/>
</dbReference>
<name>A0A4R8HFM1_9FIRM</name>
<sequence>MVDRNRNIVAIIPARGGSKGIPRKNIKLLAGKPLIAYSIEQALASKLVDRVIVSTDDEEIKEVAESYGAEVPFVRPKEFATDEAATEPVLQHAVQYLEQNQDYSIDLVVLLQATSPIRYAEDIDKSIKKLVETQADSLLSVSESHAFFWLEKINGDNQALYDYKNRPRRQDIEEQKYQENGSIYLTKKEILMAENNRLGGKIEKYIMEKLKSFEIDDLEEFWLIEQIIKEFYSDLI</sequence>
<evidence type="ECO:0000313" key="1">
    <source>
        <dbReference type="EMBL" id="TDX58905.1"/>
    </source>
</evidence>
<keyword evidence="1" id="KW-0548">Nucleotidyltransferase</keyword>
<proteinExistence type="predicted"/>
<reference evidence="1 2" key="1">
    <citation type="submission" date="2019-03" db="EMBL/GenBank/DDBJ databases">
        <title>Subsurface microbial communities from deep shales in Ohio and West Virginia, USA.</title>
        <authorList>
            <person name="Wrighton K."/>
        </authorList>
    </citation>
    <scope>NUCLEOTIDE SEQUENCE [LARGE SCALE GENOMIC DNA]</scope>
    <source>
        <strain evidence="1 2">MSL 6dP</strain>
    </source>
</reference>
<dbReference type="GO" id="GO:0008781">
    <property type="term" value="F:N-acylneuraminate cytidylyltransferase activity"/>
    <property type="evidence" value="ECO:0007669"/>
    <property type="project" value="TreeGrafter"/>
</dbReference>
<gene>
    <name evidence="1" type="ORF">C7959_10243</name>
</gene>
<evidence type="ECO:0000313" key="2">
    <source>
        <dbReference type="Proteomes" id="UP000295832"/>
    </source>
</evidence>
<dbReference type="Proteomes" id="UP000295832">
    <property type="component" value="Unassembled WGS sequence"/>
</dbReference>
<dbReference type="InterPro" id="IPR029044">
    <property type="entry name" value="Nucleotide-diphossugar_trans"/>
</dbReference>
<dbReference type="AlphaFoldDB" id="A0A4R8HFM1"/>
<keyword evidence="2" id="KW-1185">Reference proteome</keyword>
<dbReference type="RefSeq" id="WP_134114459.1">
    <property type="nucleotide sequence ID" value="NZ_SOEG01000002.1"/>
</dbReference>
<dbReference type="CDD" id="cd02513">
    <property type="entry name" value="CMP-NeuAc_Synthase"/>
    <property type="match status" value="1"/>
</dbReference>